<keyword evidence="3" id="KW-1185">Reference proteome</keyword>
<name>A0AAD5WI41_PARTN</name>
<proteinExistence type="predicted"/>
<feature type="region of interest" description="Disordered" evidence="1">
    <location>
        <begin position="189"/>
        <end position="217"/>
    </location>
</feature>
<feature type="region of interest" description="Disordered" evidence="1">
    <location>
        <begin position="40"/>
        <end position="78"/>
    </location>
</feature>
<feature type="region of interest" description="Disordered" evidence="1">
    <location>
        <begin position="236"/>
        <end position="258"/>
    </location>
</feature>
<comment type="caution">
    <text evidence="2">The sequence shown here is derived from an EMBL/GenBank/DDBJ whole genome shotgun (WGS) entry which is preliminary data.</text>
</comment>
<accession>A0AAD5WI41</accession>
<feature type="compositionally biased region" description="Basic and acidic residues" evidence="1">
    <location>
        <begin position="247"/>
        <end position="258"/>
    </location>
</feature>
<dbReference type="Proteomes" id="UP001196413">
    <property type="component" value="Unassembled WGS sequence"/>
</dbReference>
<feature type="compositionally biased region" description="Pro residues" evidence="1">
    <location>
        <begin position="196"/>
        <end position="209"/>
    </location>
</feature>
<gene>
    <name evidence="2" type="ORF">KIN20_033264</name>
</gene>
<feature type="compositionally biased region" description="Polar residues" evidence="1">
    <location>
        <begin position="40"/>
        <end position="52"/>
    </location>
</feature>
<dbReference type="InterPro" id="IPR036915">
    <property type="entry name" value="Cyclin-like_sf"/>
</dbReference>
<organism evidence="2 3">
    <name type="scientific">Parelaphostrongylus tenuis</name>
    <name type="common">Meningeal worm</name>
    <dbReference type="NCBI Taxonomy" id="148309"/>
    <lineage>
        <taxon>Eukaryota</taxon>
        <taxon>Metazoa</taxon>
        <taxon>Ecdysozoa</taxon>
        <taxon>Nematoda</taxon>
        <taxon>Chromadorea</taxon>
        <taxon>Rhabditida</taxon>
        <taxon>Rhabditina</taxon>
        <taxon>Rhabditomorpha</taxon>
        <taxon>Strongyloidea</taxon>
        <taxon>Metastrongylidae</taxon>
        <taxon>Parelaphostrongylus</taxon>
    </lineage>
</organism>
<evidence type="ECO:0000313" key="3">
    <source>
        <dbReference type="Proteomes" id="UP001196413"/>
    </source>
</evidence>
<dbReference type="AlphaFoldDB" id="A0AAD5WI41"/>
<reference evidence="2" key="1">
    <citation type="submission" date="2021-06" db="EMBL/GenBank/DDBJ databases">
        <title>Parelaphostrongylus tenuis whole genome reference sequence.</title>
        <authorList>
            <person name="Garwood T.J."/>
            <person name="Larsen P.A."/>
            <person name="Fountain-Jones N.M."/>
            <person name="Garbe J.R."/>
            <person name="Macchietto M.G."/>
            <person name="Kania S.A."/>
            <person name="Gerhold R.W."/>
            <person name="Richards J.E."/>
            <person name="Wolf T.M."/>
        </authorList>
    </citation>
    <scope>NUCLEOTIDE SEQUENCE</scope>
    <source>
        <strain evidence="2">MNPRO001-30</strain>
        <tissue evidence="2">Meninges</tissue>
    </source>
</reference>
<dbReference type="EMBL" id="JAHQIW010006963">
    <property type="protein sequence ID" value="KAJ1371329.1"/>
    <property type="molecule type" value="Genomic_DNA"/>
</dbReference>
<evidence type="ECO:0000256" key="1">
    <source>
        <dbReference type="SAM" id="MobiDB-lite"/>
    </source>
</evidence>
<dbReference type="SUPFAM" id="SSF47954">
    <property type="entry name" value="Cyclin-like"/>
    <property type="match status" value="1"/>
</dbReference>
<sequence length="458" mass="50284">MASFPADHQKSQRSVAPRLPAYLLSSRSLDIPYDSPMATVSFTSQRDSSPNSCRKDANRKKKTRPLKEDSTGGIPTRGEVLLQNSLNESSLPYTVSNRAVNYEQAYFPPSWYNYRHISACSSASAKTCCSSNFDQKLENLAQPLSIAVPSDTHSDGYATGSASHSWGNSDATSDPLKLFFSDGSGNFELNGSPVNDLPPPAYADSPQPPERYSDGDQDVSHIQHINETVSDFFSQSASCSDSSEESSPEKCEQKFSREDNLEDELVLEKTQNSLARITPAEGNGGGAPLAFQKYSVTSSVSSTRSPIAKRGRFVSKDTNIVASLAVSYKRLLNFQRYSNEFAKDTYMWLSHQELNVHAIDPKFMFAQKSSGTSFEDRRLVLLKATSEMKKRKHSMEAIHLGAYILDKCLDSFHISKEALADVCAVSMVLGTKMEEYDSLQPGTVNGLVGASSDKNTSL</sequence>
<protein>
    <submittedName>
        <fullName evidence="2">Uncharacterized protein</fullName>
    </submittedName>
</protein>
<evidence type="ECO:0000313" key="2">
    <source>
        <dbReference type="EMBL" id="KAJ1371329.1"/>
    </source>
</evidence>